<dbReference type="EMBL" id="LR881468">
    <property type="protein sequence ID" value="CAD5324845.1"/>
    <property type="molecule type" value="Genomic_DNA"/>
</dbReference>
<name>A0A7G2ER86_ARATH</name>
<dbReference type="InterPro" id="IPR012337">
    <property type="entry name" value="RNaseH-like_sf"/>
</dbReference>
<dbReference type="InterPro" id="IPR026960">
    <property type="entry name" value="RVT-Znf"/>
</dbReference>
<feature type="domain" description="Reverse transcriptase zinc-binding" evidence="2">
    <location>
        <begin position="10"/>
        <end position="50"/>
    </location>
</feature>
<feature type="domain" description="RNase H type-1" evidence="1">
    <location>
        <begin position="159"/>
        <end position="279"/>
    </location>
</feature>
<dbReference type="AlphaFoldDB" id="A0A7G2ER86"/>
<dbReference type="InterPro" id="IPR036397">
    <property type="entry name" value="RNaseH_sf"/>
</dbReference>
<dbReference type="CDD" id="cd06222">
    <property type="entry name" value="RNase_H_like"/>
    <property type="match status" value="1"/>
</dbReference>
<dbReference type="InterPro" id="IPR002156">
    <property type="entry name" value="RNaseH_domain"/>
</dbReference>
<gene>
    <name evidence="3" type="ORF">AT9943_LOCUS12724</name>
</gene>
<accession>A0A7G2ER86</accession>
<dbReference type="SUPFAM" id="SSF53098">
    <property type="entry name" value="Ribonuclease H-like"/>
    <property type="match status" value="1"/>
</dbReference>
<evidence type="ECO:0000259" key="2">
    <source>
        <dbReference type="Pfam" id="PF13966"/>
    </source>
</evidence>
<dbReference type="Proteomes" id="UP000516314">
    <property type="component" value="Chromosome 3"/>
</dbReference>
<dbReference type="InterPro" id="IPR052929">
    <property type="entry name" value="RNase_H-like_EbsB-rel"/>
</dbReference>
<dbReference type="PANTHER" id="PTHR47074">
    <property type="entry name" value="BNAC02G40300D PROTEIN"/>
    <property type="match status" value="1"/>
</dbReference>
<evidence type="ECO:0000313" key="4">
    <source>
        <dbReference type="Proteomes" id="UP000516314"/>
    </source>
</evidence>
<dbReference type="GO" id="GO:0004523">
    <property type="term" value="F:RNA-DNA hybrid ribonuclease activity"/>
    <property type="evidence" value="ECO:0007669"/>
    <property type="project" value="InterPro"/>
</dbReference>
<dbReference type="InterPro" id="IPR044730">
    <property type="entry name" value="RNase_H-like_dom_plant"/>
</dbReference>
<reference evidence="3 4" key="1">
    <citation type="submission" date="2020-09" db="EMBL/GenBank/DDBJ databases">
        <authorList>
            <person name="Ashkenazy H."/>
        </authorList>
    </citation>
    <scope>NUCLEOTIDE SEQUENCE [LARGE SCALE GENOMIC DNA]</scope>
    <source>
        <strain evidence="4">cv. Cdm-0</strain>
    </source>
</reference>
<evidence type="ECO:0000313" key="3">
    <source>
        <dbReference type="EMBL" id="CAD5324845.1"/>
    </source>
</evidence>
<protein>
    <submittedName>
        <fullName evidence="3">(thale cress) hypothetical protein</fullName>
    </submittedName>
</protein>
<proteinExistence type="predicted"/>
<dbReference type="Pfam" id="PF13966">
    <property type="entry name" value="zf-RVT"/>
    <property type="match status" value="1"/>
</dbReference>
<dbReference type="Gene3D" id="3.30.420.10">
    <property type="entry name" value="Ribonuclease H-like superfamily/Ribonuclease H"/>
    <property type="match status" value="1"/>
</dbReference>
<dbReference type="PANTHER" id="PTHR47074:SF49">
    <property type="entry name" value="POLYNUCLEOTIDYL TRANSFERASE, RIBONUCLEASE H-LIKE SUPERFAMILY PROTEIN"/>
    <property type="match status" value="1"/>
</dbReference>
<organism evidence="3 4">
    <name type="scientific">Arabidopsis thaliana</name>
    <name type="common">Mouse-ear cress</name>
    <dbReference type="NCBI Taxonomy" id="3702"/>
    <lineage>
        <taxon>Eukaryota</taxon>
        <taxon>Viridiplantae</taxon>
        <taxon>Streptophyta</taxon>
        <taxon>Embryophyta</taxon>
        <taxon>Tracheophyta</taxon>
        <taxon>Spermatophyta</taxon>
        <taxon>Magnoliopsida</taxon>
        <taxon>eudicotyledons</taxon>
        <taxon>Gunneridae</taxon>
        <taxon>Pentapetalae</taxon>
        <taxon>rosids</taxon>
        <taxon>malvids</taxon>
        <taxon>Brassicales</taxon>
        <taxon>Brassicaceae</taxon>
        <taxon>Camelineae</taxon>
        <taxon>Arabidopsis</taxon>
    </lineage>
</organism>
<evidence type="ECO:0000259" key="1">
    <source>
        <dbReference type="Pfam" id="PF13456"/>
    </source>
</evidence>
<dbReference type="Pfam" id="PF13456">
    <property type="entry name" value="RVT_3"/>
    <property type="match status" value="1"/>
</dbReference>
<dbReference type="GO" id="GO:0003676">
    <property type="term" value="F:nucleic acid binding"/>
    <property type="evidence" value="ECO:0007669"/>
    <property type="project" value="InterPro"/>
</dbReference>
<sequence>MGILYMEKWIHKYKNLEIRGIVADTSCKRCGGEEDVAHLFFRCPFAKQVWDSVPGSSFQHLVVDAPLKTLLVGVHKILTLPPIGLGVTPLFPWILWFTWKARNLLVFENRLISAGETVLKAIKEVKAWQEASFLRKSPQICSSVAETVEPHQDAVRCFSDAAWKKESLRCGLGWIITDPRSNSVLQGSTSRPFVFSVLIAEALALKAVMCAALALGATRLACFSDCQELVFLLNSDGHANELDGILTDISRMVSSVFSVSFHFIPRVENFVADSLAKSALLSCNSSSFNGV</sequence>